<dbReference type="EMBL" id="VSRR010097395">
    <property type="protein sequence ID" value="MPC94133.1"/>
    <property type="molecule type" value="Genomic_DNA"/>
</dbReference>
<keyword evidence="2" id="KW-1185">Reference proteome</keyword>
<proteinExistence type="predicted"/>
<gene>
    <name evidence="1" type="ORF">E2C01_089285</name>
</gene>
<dbReference type="AlphaFoldDB" id="A0A5B7JIE0"/>
<protein>
    <submittedName>
        <fullName evidence="1">Uncharacterized protein</fullName>
    </submittedName>
</protein>
<name>A0A5B7JIE0_PORTR</name>
<evidence type="ECO:0000313" key="2">
    <source>
        <dbReference type="Proteomes" id="UP000324222"/>
    </source>
</evidence>
<evidence type="ECO:0000313" key="1">
    <source>
        <dbReference type="EMBL" id="MPC94133.1"/>
    </source>
</evidence>
<comment type="caution">
    <text evidence="1">The sequence shown here is derived from an EMBL/GenBank/DDBJ whole genome shotgun (WGS) entry which is preliminary data.</text>
</comment>
<sequence>MRQREGRKAEYSWTRALQRKQQSLMAKDIPEADLKGYSSGSYKRLLLLLLRLPSPPPPSPPRPTPCKRVREFLI</sequence>
<dbReference type="Proteomes" id="UP000324222">
    <property type="component" value="Unassembled WGS sequence"/>
</dbReference>
<accession>A0A5B7JIE0</accession>
<reference evidence="1 2" key="1">
    <citation type="submission" date="2019-05" db="EMBL/GenBank/DDBJ databases">
        <title>Another draft genome of Portunus trituberculatus and its Hox gene families provides insights of decapod evolution.</title>
        <authorList>
            <person name="Jeong J.-H."/>
            <person name="Song I."/>
            <person name="Kim S."/>
            <person name="Choi T."/>
            <person name="Kim D."/>
            <person name="Ryu S."/>
            <person name="Kim W."/>
        </authorList>
    </citation>
    <scope>NUCLEOTIDE SEQUENCE [LARGE SCALE GENOMIC DNA]</scope>
    <source>
        <tissue evidence="1">Muscle</tissue>
    </source>
</reference>
<organism evidence="1 2">
    <name type="scientific">Portunus trituberculatus</name>
    <name type="common">Swimming crab</name>
    <name type="synonym">Neptunus trituberculatus</name>
    <dbReference type="NCBI Taxonomy" id="210409"/>
    <lineage>
        <taxon>Eukaryota</taxon>
        <taxon>Metazoa</taxon>
        <taxon>Ecdysozoa</taxon>
        <taxon>Arthropoda</taxon>
        <taxon>Crustacea</taxon>
        <taxon>Multicrustacea</taxon>
        <taxon>Malacostraca</taxon>
        <taxon>Eumalacostraca</taxon>
        <taxon>Eucarida</taxon>
        <taxon>Decapoda</taxon>
        <taxon>Pleocyemata</taxon>
        <taxon>Brachyura</taxon>
        <taxon>Eubrachyura</taxon>
        <taxon>Portunoidea</taxon>
        <taxon>Portunidae</taxon>
        <taxon>Portuninae</taxon>
        <taxon>Portunus</taxon>
    </lineage>
</organism>